<accession>A0A8S4RP59</accession>
<feature type="region of interest" description="Disordered" evidence="1">
    <location>
        <begin position="52"/>
        <end position="84"/>
    </location>
</feature>
<gene>
    <name evidence="2" type="primary">jg1426</name>
    <name evidence="2" type="ORF">PAEG_LOCUS15683</name>
</gene>
<sequence length="155" mass="17656">MRLWDRSYAQVCELSYWALSRVRSIRPRCPPWAMLQLITALTLSHTPVEISTLSPPGRVNRNTKNPNHSTIHPHHKQTLTQHSHTSQTYRQTMQADLKTLPDPEMGPENPSLQLELLSRTEVGLQASPRILWGGGAQTLLVLRTANDRMLFHHGQ</sequence>
<evidence type="ECO:0000313" key="3">
    <source>
        <dbReference type="Proteomes" id="UP000838756"/>
    </source>
</evidence>
<reference evidence="2" key="1">
    <citation type="submission" date="2022-03" db="EMBL/GenBank/DDBJ databases">
        <authorList>
            <person name="Lindestad O."/>
        </authorList>
    </citation>
    <scope>NUCLEOTIDE SEQUENCE</scope>
</reference>
<dbReference type="EMBL" id="CAKXAJ010025369">
    <property type="protein sequence ID" value="CAH2238620.1"/>
    <property type="molecule type" value="Genomic_DNA"/>
</dbReference>
<evidence type="ECO:0000313" key="2">
    <source>
        <dbReference type="EMBL" id="CAH2238620.1"/>
    </source>
</evidence>
<dbReference type="AlphaFoldDB" id="A0A8S4RP59"/>
<proteinExistence type="predicted"/>
<feature type="compositionally biased region" description="Polar residues" evidence="1">
    <location>
        <begin position="52"/>
        <end position="70"/>
    </location>
</feature>
<evidence type="ECO:0000256" key="1">
    <source>
        <dbReference type="SAM" id="MobiDB-lite"/>
    </source>
</evidence>
<name>A0A8S4RP59_9NEOP</name>
<organism evidence="2 3">
    <name type="scientific">Pararge aegeria aegeria</name>
    <dbReference type="NCBI Taxonomy" id="348720"/>
    <lineage>
        <taxon>Eukaryota</taxon>
        <taxon>Metazoa</taxon>
        <taxon>Ecdysozoa</taxon>
        <taxon>Arthropoda</taxon>
        <taxon>Hexapoda</taxon>
        <taxon>Insecta</taxon>
        <taxon>Pterygota</taxon>
        <taxon>Neoptera</taxon>
        <taxon>Endopterygota</taxon>
        <taxon>Lepidoptera</taxon>
        <taxon>Glossata</taxon>
        <taxon>Ditrysia</taxon>
        <taxon>Papilionoidea</taxon>
        <taxon>Nymphalidae</taxon>
        <taxon>Satyrinae</taxon>
        <taxon>Satyrini</taxon>
        <taxon>Parargina</taxon>
        <taxon>Pararge</taxon>
    </lineage>
</organism>
<dbReference type="Proteomes" id="UP000838756">
    <property type="component" value="Unassembled WGS sequence"/>
</dbReference>
<keyword evidence="3" id="KW-1185">Reference proteome</keyword>
<protein>
    <submittedName>
        <fullName evidence="2">Jg1426 protein</fullName>
    </submittedName>
</protein>
<comment type="caution">
    <text evidence="2">The sequence shown here is derived from an EMBL/GenBank/DDBJ whole genome shotgun (WGS) entry which is preliminary data.</text>
</comment>